<feature type="DNA-binding region" description="H-T-H motif" evidence="4">
    <location>
        <begin position="37"/>
        <end position="56"/>
    </location>
</feature>
<gene>
    <name evidence="6" type="ORF">CDO52_15730</name>
</gene>
<dbReference type="SUPFAM" id="SSF46689">
    <property type="entry name" value="Homeodomain-like"/>
    <property type="match status" value="1"/>
</dbReference>
<dbReference type="InterPro" id="IPR009057">
    <property type="entry name" value="Homeodomain-like_sf"/>
</dbReference>
<sequence>MTRGTPGLRELNKQRTREAISHAATRLFIERGFDSVTIADVAAEVGVAKMTVTNHFPLKEDLVLDIHEDLITGPARTVTQRAPGESALDALSRACLAALERCDPALGFSSPAFAGMITASPDLSARLREIHEQREEGLAAALAQETGAAGDDLTPRLAAVHLDGVHRVVFKGVVRRTLAGETNDSIAERLAEPTRASFDQLRPCLGRYAVRGSTQV</sequence>
<dbReference type="Proteomes" id="UP000215005">
    <property type="component" value="Chromosome"/>
</dbReference>
<dbReference type="Pfam" id="PF00440">
    <property type="entry name" value="TetR_N"/>
    <property type="match status" value="1"/>
</dbReference>
<dbReference type="PANTHER" id="PTHR30055">
    <property type="entry name" value="HTH-TYPE TRANSCRIPTIONAL REGULATOR RUTR"/>
    <property type="match status" value="1"/>
</dbReference>
<dbReference type="InterPro" id="IPR050109">
    <property type="entry name" value="HTH-type_TetR-like_transc_reg"/>
</dbReference>
<name>A0A223S7E3_9ACTN</name>
<dbReference type="Gene3D" id="1.10.357.10">
    <property type="entry name" value="Tetracycline Repressor, domain 2"/>
    <property type="match status" value="1"/>
</dbReference>
<dbReference type="InterPro" id="IPR001647">
    <property type="entry name" value="HTH_TetR"/>
</dbReference>
<evidence type="ECO:0000256" key="2">
    <source>
        <dbReference type="ARBA" id="ARBA00023125"/>
    </source>
</evidence>
<evidence type="ECO:0000259" key="5">
    <source>
        <dbReference type="PROSITE" id="PS50977"/>
    </source>
</evidence>
<keyword evidence="7" id="KW-1185">Reference proteome</keyword>
<accession>A0A223S7E3</accession>
<feature type="domain" description="HTH tetR-type" evidence="5">
    <location>
        <begin position="14"/>
        <end position="74"/>
    </location>
</feature>
<protein>
    <submittedName>
        <fullName evidence="6">TetR/AcrR family transcriptional regulator</fullName>
    </submittedName>
</protein>
<dbReference type="Gene3D" id="1.10.10.60">
    <property type="entry name" value="Homeodomain-like"/>
    <property type="match status" value="1"/>
</dbReference>
<evidence type="ECO:0000256" key="3">
    <source>
        <dbReference type="ARBA" id="ARBA00023163"/>
    </source>
</evidence>
<evidence type="ECO:0000256" key="4">
    <source>
        <dbReference type="PROSITE-ProRule" id="PRU00335"/>
    </source>
</evidence>
<dbReference type="RefSeq" id="WP_017621790.1">
    <property type="nucleotide sequence ID" value="NZ_ANBG01000444.1"/>
</dbReference>
<evidence type="ECO:0000256" key="1">
    <source>
        <dbReference type="ARBA" id="ARBA00023015"/>
    </source>
</evidence>
<dbReference type="GO" id="GO:0000976">
    <property type="term" value="F:transcription cis-regulatory region binding"/>
    <property type="evidence" value="ECO:0007669"/>
    <property type="project" value="TreeGrafter"/>
</dbReference>
<dbReference type="AlphaFoldDB" id="A0A223S7E3"/>
<dbReference type="GO" id="GO:0003700">
    <property type="term" value="F:DNA-binding transcription factor activity"/>
    <property type="evidence" value="ECO:0007669"/>
    <property type="project" value="TreeGrafter"/>
</dbReference>
<keyword evidence="1" id="KW-0805">Transcription regulation</keyword>
<dbReference type="EMBL" id="CP022753">
    <property type="protein sequence ID" value="ASU84046.1"/>
    <property type="molecule type" value="Genomic_DNA"/>
</dbReference>
<keyword evidence="3" id="KW-0804">Transcription</keyword>
<reference evidence="6 7" key="1">
    <citation type="submission" date="2017-08" db="EMBL/GenBank/DDBJ databases">
        <title>The complete genome sequence of Nocardiopsis gilva YIM 90087.</title>
        <authorList>
            <person name="Yin M."/>
            <person name="Tang S."/>
        </authorList>
    </citation>
    <scope>NUCLEOTIDE SEQUENCE [LARGE SCALE GENOMIC DNA]</scope>
    <source>
        <strain evidence="6 7">YIM 90087</strain>
    </source>
</reference>
<evidence type="ECO:0000313" key="6">
    <source>
        <dbReference type="EMBL" id="ASU84046.1"/>
    </source>
</evidence>
<dbReference type="OrthoDB" id="155497at2"/>
<dbReference type="PROSITE" id="PS50977">
    <property type="entry name" value="HTH_TETR_2"/>
    <property type="match status" value="1"/>
</dbReference>
<dbReference type="PRINTS" id="PR00455">
    <property type="entry name" value="HTHTETR"/>
</dbReference>
<evidence type="ECO:0000313" key="7">
    <source>
        <dbReference type="Proteomes" id="UP000215005"/>
    </source>
</evidence>
<organism evidence="6 7">
    <name type="scientific">Nocardiopsis gilva YIM 90087</name>
    <dbReference type="NCBI Taxonomy" id="1235441"/>
    <lineage>
        <taxon>Bacteria</taxon>
        <taxon>Bacillati</taxon>
        <taxon>Actinomycetota</taxon>
        <taxon>Actinomycetes</taxon>
        <taxon>Streptosporangiales</taxon>
        <taxon>Nocardiopsidaceae</taxon>
        <taxon>Nocardiopsis</taxon>
    </lineage>
</organism>
<keyword evidence="2 4" id="KW-0238">DNA-binding</keyword>
<proteinExistence type="predicted"/>
<dbReference type="KEGG" id="ngv:CDO52_15730"/>
<dbReference type="PANTHER" id="PTHR30055:SF234">
    <property type="entry name" value="HTH-TYPE TRANSCRIPTIONAL REGULATOR BETI"/>
    <property type="match status" value="1"/>
</dbReference>